<evidence type="ECO:0000313" key="3">
    <source>
        <dbReference type="EMBL" id="ONH29866.1"/>
    </source>
</evidence>
<proteinExistence type="predicted"/>
<keyword evidence="2" id="KW-0812">Transmembrane</keyword>
<sequence>MTDPQAGQPSPGPGQGTGHPRHPGAPRPGQAGIGSIFVLAFIVILVPGVLVYLVSHALGLALGPASLLGLLTVIVCLGCYPSVLVRLGWVRRRSRRR</sequence>
<dbReference type="RefSeq" id="WP_076817595.1">
    <property type="nucleotide sequence ID" value="NZ_MOMC01000029.1"/>
</dbReference>
<keyword evidence="4" id="KW-1185">Reference proteome</keyword>
<protein>
    <submittedName>
        <fullName evidence="3">Uncharacterized protein</fullName>
    </submittedName>
</protein>
<dbReference type="AlphaFoldDB" id="A0A1V2IAE5"/>
<name>A0A1V2IAE5_9ACTN</name>
<dbReference type="EMBL" id="MOMC01000029">
    <property type="protein sequence ID" value="ONH29866.1"/>
    <property type="molecule type" value="Genomic_DNA"/>
</dbReference>
<reference evidence="4" key="1">
    <citation type="submission" date="2016-10" db="EMBL/GenBank/DDBJ databases">
        <title>Frankia sp. NRRL B-16386 Genome sequencing.</title>
        <authorList>
            <person name="Ghodhbane-Gtari F."/>
            <person name="Swanson E."/>
            <person name="Gueddou A."/>
            <person name="Hezbri K."/>
            <person name="Ktari K."/>
            <person name="Nouioui I."/>
            <person name="Morris K."/>
            <person name="Simpson S."/>
            <person name="Abebe-Akele F."/>
            <person name="Thomas K."/>
            <person name="Gtari M."/>
            <person name="Tisa L.S."/>
        </authorList>
    </citation>
    <scope>NUCLEOTIDE SEQUENCE [LARGE SCALE GENOMIC DNA]</scope>
    <source>
        <strain evidence="4">NRRL B-16386</strain>
    </source>
</reference>
<dbReference type="STRING" id="1834516.BL253_15380"/>
<dbReference type="Proteomes" id="UP000188929">
    <property type="component" value="Unassembled WGS sequence"/>
</dbReference>
<feature type="transmembrane region" description="Helical" evidence="2">
    <location>
        <begin position="67"/>
        <end position="89"/>
    </location>
</feature>
<evidence type="ECO:0000256" key="1">
    <source>
        <dbReference type="SAM" id="MobiDB-lite"/>
    </source>
</evidence>
<keyword evidence="2" id="KW-0472">Membrane</keyword>
<accession>A0A1V2IAE5</accession>
<organism evidence="3 4">
    <name type="scientific">Pseudofrankia asymbiotica</name>
    <dbReference type="NCBI Taxonomy" id="1834516"/>
    <lineage>
        <taxon>Bacteria</taxon>
        <taxon>Bacillati</taxon>
        <taxon>Actinomycetota</taxon>
        <taxon>Actinomycetes</taxon>
        <taxon>Frankiales</taxon>
        <taxon>Frankiaceae</taxon>
        <taxon>Pseudofrankia</taxon>
    </lineage>
</organism>
<comment type="caution">
    <text evidence="3">The sequence shown here is derived from an EMBL/GenBank/DDBJ whole genome shotgun (WGS) entry which is preliminary data.</text>
</comment>
<evidence type="ECO:0000313" key="4">
    <source>
        <dbReference type="Proteomes" id="UP000188929"/>
    </source>
</evidence>
<gene>
    <name evidence="3" type="ORF">BL253_15380</name>
</gene>
<feature type="region of interest" description="Disordered" evidence="1">
    <location>
        <begin position="1"/>
        <end position="28"/>
    </location>
</feature>
<evidence type="ECO:0000256" key="2">
    <source>
        <dbReference type="SAM" id="Phobius"/>
    </source>
</evidence>
<keyword evidence="2" id="KW-1133">Transmembrane helix</keyword>
<feature type="transmembrane region" description="Helical" evidence="2">
    <location>
        <begin position="31"/>
        <end position="55"/>
    </location>
</feature>